<proteinExistence type="predicted"/>
<organism evidence="2 3">
    <name type="scientific">Nitrosomonas halophila</name>
    <dbReference type="NCBI Taxonomy" id="44576"/>
    <lineage>
        <taxon>Bacteria</taxon>
        <taxon>Pseudomonadati</taxon>
        <taxon>Pseudomonadota</taxon>
        <taxon>Betaproteobacteria</taxon>
        <taxon>Nitrosomonadales</taxon>
        <taxon>Nitrosomonadaceae</taxon>
        <taxon>Nitrosomonas</taxon>
    </lineage>
</organism>
<feature type="signal peptide" evidence="1">
    <location>
        <begin position="1"/>
        <end position="25"/>
    </location>
</feature>
<keyword evidence="3" id="KW-1185">Reference proteome</keyword>
<dbReference type="OrthoDB" id="8548119at2"/>
<sequence>MKKKFMSFGAGFAAIGLMLSMASHADPMVVIKGKAVFLAADDQLTILPDAPDEPLACTFEDGVFVPGASAAISVPVPGAIDVKVIGGDAYVATSSLENNAALTGYTKFDVNACLPETPFIPHRARANLTSGELVIPCVEVDGNDYNLVMKQRGNSMNWAVDFVAGGCY</sequence>
<dbReference type="AlphaFoldDB" id="A0A1H3NF88"/>
<accession>A0A1H3NF88</accession>
<evidence type="ECO:0000256" key="1">
    <source>
        <dbReference type="SAM" id="SignalP"/>
    </source>
</evidence>
<dbReference type="Proteomes" id="UP000198640">
    <property type="component" value="Unassembled WGS sequence"/>
</dbReference>
<dbReference type="EMBL" id="FNOY01000072">
    <property type="protein sequence ID" value="SDY87330.1"/>
    <property type="molecule type" value="Genomic_DNA"/>
</dbReference>
<evidence type="ECO:0000313" key="2">
    <source>
        <dbReference type="EMBL" id="SDY87330.1"/>
    </source>
</evidence>
<reference evidence="2 3" key="1">
    <citation type="submission" date="2016-10" db="EMBL/GenBank/DDBJ databases">
        <authorList>
            <person name="de Groot N.N."/>
        </authorList>
    </citation>
    <scope>NUCLEOTIDE SEQUENCE [LARGE SCALE GENOMIC DNA]</scope>
    <source>
        <strain evidence="2 3">Nm1</strain>
    </source>
</reference>
<name>A0A1H3NF88_9PROT</name>
<gene>
    <name evidence="2" type="ORF">SAMN05421881_10729</name>
</gene>
<keyword evidence="1" id="KW-0732">Signal</keyword>
<feature type="chain" id="PRO_5011552923" evidence="1">
    <location>
        <begin position="26"/>
        <end position="168"/>
    </location>
</feature>
<evidence type="ECO:0000313" key="3">
    <source>
        <dbReference type="Proteomes" id="UP000198640"/>
    </source>
</evidence>
<dbReference type="RefSeq" id="WP_090415600.1">
    <property type="nucleotide sequence ID" value="NZ_FNOY01000072.1"/>
</dbReference>
<protein>
    <submittedName>
        <fullName evidence="2">Uncharacterized protein</fullName>
    </submittedName>
</protein>